<dbReference type="NCBIfam" id="TIGR00357">
    <property type="entry name" value="peptide-methionine (R)-S-oxide reductase MsrB"/>
    <property type="match status" value="1"/>
</dbReference>
<accession>A0A061RW43</accession>
<dbReference type="InterPro" id="IPR028427">
    <property type="entry name" value="Met_Sox_Rdtase_MsrB"/>
</dbReference>
<gene>
    <name evidence="5" type="primary">MSRB</name>
    <name evidence="5" type="ORF">TSPGSL018_18539</name>
</gene>
<dbReference type="EC" id="1.8.4.12" evidence="3"/>
<keyword evidence="3" id="KW-0862">Zinc</keyword>
<dbReference type="InterPro" id="IPR011057">
    <property type="entry name" value="Mss4-like_sf"/>
</dbReference>
<comment type="catalytic activity">
    <reaction evidence="3">
        <text>L-methionyl-[protein] + [thioredoxin]-disulfide + H2O = L-methionyl-(R)-S-oxide-[protein] + [thioredoxin]-dithiol</text>
        <dbReference type="Rhea" id="RHEA:24164"/>
        <dbReference type="Rhea" id="RHEA-COMP:10698"/>
        <dbReference type="Rhea" id="RHEA-COMP:10700"/>
        <dbReference type="Rhea" id="RHEA-COMP:12313"/>
        <dbReference type="Rhea" id="RHEA-COMP:12314"/>
        <dbReference type="ChEBI" id="CHEBI:15377"/>
        <dbReference type="ChEBI" id="CHEBI:16044"/>
        <dbReference type="ChEBI" id="CHEBI:29950"/>
        <dbReference type="ChEBI" id="CHEBI:45764"/>
        <dbReference type="ChEBI" id="CHEBI:50058"/>
        <dbReference type="EC" id="1.8.4.12"/>
    </reaction>
</comment>
<comment type="similarity">
    <text evidence="1 3">Belongs to the MsrB Met sulfoxide reductase family.</text>
</comment>
<evidence type="ECO:0000313" key="5">
    <source>
        <dbReference type="EMBL" id="JAC77087.1"/>
    </source>
</evidence>
<keyword evidence="3" id="KW-0479">Metal-binding</keyword>
<dbReference type="AlphaFoldDB" id="A0A061RW43"/>
<proteinExistence type="inferred from homology"/>
<dbReference type="Pfam" id="PF01641">
    <property type="entry name" value="SelR"/>
    <property type="match status" value="1"/>
</dbReference>
<dbReference type="GO" id="GO:0005737">
    <property type="term" value="C:cytoplasm"/>
    <property type="evidence" value="ECO:0007669"/>
    <property type="project" value="TreeGrafter"/>
</dbReference>
<sequence>FFSPFALSARSSHKLKRTQGHPCLPRTFRTSRTPKHLDHFNCTPATRTSDIDFEDTSRPEKSLPRRVFDLAWPLVLLSLANSQQPIGDVNVKRSEEEWREVLSPEAYKVLRRRGTERAGASPLDKLYDDGIFKCAGCGSPLFDSPAKFDSGTGWPSFSEPLPDTVDHTLQLLYCIGDLGAREVRCRQCGGHLGHVFSDGPPPTGRRYCINGAALSFEARGSKAQSPSAGARGER</sequence>
<feature type="domain" description="MsrB" evidence="4">
    <location>
        <begin position="95"/>
        <end position="219"/>
    </location>
</feature>
<evidence type="ECO:0000259" key="4">
    <source>
        <dbReference type="PROSITE" id="PS51790"/>
    </source>
</evidence>
<dbReference type="InterPro" id="IPR002579">
    <property type="entry name" value="Met_Sox_Rdtase_MsrB_dom"/>
</dbReference>
<comment type="function">
    <text evidence="3">Catalyzes the reduction of methionine sulfoxide (MetSO) to methionine in proteins. Plays a protective role against oxidative stress by restoring activity to proteins that have been inactivated by methionine oxidation. MSRB family specifically reduces the MetSO R-enantiomer.</text>
</comment>
<dbReference type="PANTHER" id="PTHR10173:SF57">
    <property type="entry name" value="PEPTIDE-METHIONINE (R)-S-OXIDE REDUCTASE"/>
    <property type="match status" value="1"/>
</dbReference>
<reference evidence="5" key="1">
    <citation type="submission" date="2014-05" db="EMBL/GenBank/DDBJ databases">
        <title>The transcriptome of the halophilic microalga Tetraselmis sp. GSL018 isolated from the Great Salt Lake, Utah.</title>
        <authorList>
            <person name="Jinkerson R.E."/>
            <person name="D'Adamo S."/>
            <person name="Posewitz M.C."/>
        </authorList>
    </citation>
    <scope>NUCLEOTIDE SEQUENCE</scope>
    <source>
        <strain evidence="5">GSL018</strain>
    </source>
</reference>
<dbReference type="PROSITE" id="PS51790">
    <property type="entry name" value="MSRB"/>
    <property type="match status" value="1"/>
</dbReference>
<evidence type="ECO:0000256" key="2">
    <source>
        <dbReference type="ARBA" id="ARBA00023002"/>
    </source>
</evidence>
<dbReference type="Gene3D" id="2.170.150.20">
    <property type="entry name" value="Peptide methionine sulfoxide reductase"/>
    <property type="match status" value="1"/>
</dbReference>
<feature type="non-terminal residue" evidence="5">
    <location>
        <position position="1"/>
    </location>
</feature>
<dbReference type="GO" id="GO:0030091">
    <property type="term" value="P:protein repair"/>
    <property type="evidence" value="ECO:0007669"/>
    <property type="project" value="InterPro"/>
</dbReference>
<dbReference type="GO" id="GO:0033743">
    <property type="term" value="F:peptide-methionine (R)-S-oxide reductase activity"/>
    <property type="evidence" value="ECO:0007669"/>
    <property type="project" value="UniProtKB-EC"/>
</dbReference>
<dbReference type="PANTHER" id="PTHR10173">
    <property type="entry name" value="METHIONINE SULFOXIDE REDUCTASE"/>
    <property type="match status" value="1"/>
</dbReference>
<evidence type="ECO:0000256" key="1">
    <source>
        <dbReference type="ARBA" id="ARBA00007174"/>
    </source>
</evidence>
<organism evidence="5">
    <name type="scientific">Tetraselmis sp. GSL018</name>
    <dbReference type="NCBI Taxonomy" id="582737"/>
    <lineage>
        <taxon>Eukaryota</taxon>
        <taxon>Viridiplantae</taxon>
        <taxon>Chlorophyta</taxon>
        <taxon>core chlorophytes</taxon>
        <taxon>Chlorodendrophyceae</taxon>
        <taxon>Chlorodendrales</taxon>
        <taxon>Chlorodendraceae</taxon>
        <taxon>Tetraselmis</taxon>
    </lineage>
</organism>
<evidence type="ECO:0000256" key="3">
    <source>
        <dbReference type="RuleBase" id="RU365044"/>
    </source>
</evidence>
<dbReference type="GO" id="GO:0006979">
    <property type="term" value="P:response to oxidative stress"/>
    <property type="evidence" value="ECO:0007669"/>
    <property type="project" value="InterPro"/>
</dbReference>
<dbReference type="SUPFAM" id="SSF51316">
    <property type="entry name" value="Mss4-like"/>
    <property type="match status" value="1"/>
</dbReference>
<dbReference type="GO" id="GO:0046872">
    <property type="term" value="F:metal ion binding"/>
    <property type="evidence" value="ECO:0007669"/>
    <property type="project" value="UniProtKB-KW"/>
</dbReference>
<protein>
    <recommendedName>
        <fullName evidence="3">Peptide-methionine (R)-S-oxide reductase</fullName>
        <ecNumber evidence="3">1.8.4.12</ecNumber>
    </recommendedName>
</protein>
<keyword evidence="2 3" id="KW-0560">Oxidoreductase</keyword>
<name>A0A061RW43_9CHLO</name>
<dbReference type="EMBL" id="GBEZ01008453">
    <property type="protein sequence ID" value="JAC77087.1"/>
    <property type="molecule type" value="Transcribed_RNA"/>
</dbReference>
<comment type="cofactor">
    <cofactor evidence="3">
        <name>Zn(2+)</name>
        <dbReference type="ChEBI" id="CHEBI:29105"/>
    </cofactor>
    <text evidence="3">Binds 1 zinc ion per subunit.</text>
</comment>